<proteinExistence type="predicted"/>
<evidence type="ECO:0000313" key="3">
    <source>
        <dbReference type="Proteomes" id="UP000033618"/>
    </source>
</evidence>
<reference evidence="2 3" key="1">
    <citation type="submission" date="2015-03" db="EMBL/GenBank/DDBJ databases">
        <title>Draft Genome Sequence of Burkholderia andropogonis type strain ICMP2807, isolated from Sorghum bicolor.</title>
        <authorList>
            <person name="Lopes-Santos L."/>
            <person name="Castro D.B."/>
            <person name="Ottoboni L.M."/>
            <person name="Park D."/>
            <person name="Weirc B.S."/>
            <person name="Destefano S.A."/>
        </authorList>
    </citation>
    <scope>NUCLEOTIDE SEQUENCE [LARGE SCALE GENOMIC DNA]</scope>
    <source>
        <strain evidence="2 3">ICMP2807</strain>
    </source>
</reference>
<dbReference type="Proteomes" id="UP000033618">
    <property type="component" value="Unassembled WGS sequence"/>
</dbReference>
<dbReference type="EMBL" id="LAQU01000006">
    <property type="protein sequence ID" value="KKB64128.1"/>
    <property type="molecule type" value="Genomic_DNA"/>
</dbReference>
<gene>
    <name evidence="2" type="ORF">WM40_08305</name>
</gene>
<keyword evidence="3" id="KW-1185">Reference proteome</keyword>
<evidence type="ECO:0000313" key="2">
    <source>
        <dbReference type="EMBL" id="KKB64128.1"/>
    </source>
</evidence>
<name>A0A0F5K220_9BURK</name>
<dbReference type="PATRIC" id="fig|28092.6.peg.1967"/>
<organism evidence="2 3">
    <name type="scientific">Robbsia andropogonis</name>
    <dbReference type="NCBI Taxonomy" id="28092"/>
    <lineage>
        <taxon>Bacteria</taxon>
        <taxon>Pseudomonadati</taxon>
        <taxon>Pseudomonadota</taxon>
        <taxon>Betaproteobacteria</taxon>
        <taxon>Burkholderiales</taxon>
        <taxon>Burkholderiaceae</taxon>
        <taxon>Robbsia</taxon>
    </lineage>
</organism>
<accession>A0A0F5K220</accession>
<dbReference type="InterPro" id="IPR025148">
    <property type="entry name" value="AtzG-like"/>
</dbReference>
<evidence type="ECO:0008006" key="4">
    <source>
        <dbReference type="Google" id="ProtNLM"/>
    </source>
</evidence>
<protein>
    <recommendedName>
        <fullName evidence="4">DUF4089 domain-containing protein</fullName>
    </recommendedName>
</protein>
<dbReference type="Pfam" id="PF13318">
    <property type="entry name" value="AtzG-like"/>
    <property type="match status" value="1"/>
</dbReference>
<evidence type="ECO:0000256" key="1">
    <source>
        <dbReference type="SAM" id="MobiDB-lite"/>
    </source>
</evidence>
<feature type="compositionally biased region" description="Low complexity" evidence="1">
    <location>
        <begin position="48"/>
        <end position="57"/>
    </location>
</feature>
<dbReference type="AlphaFoldDB" id="A0A0F5K220"/>
<sequence>MEAAAVTLGLPIDPAFRPGVLRYLDIAATMARQLDAIPLSERDEPASRFEPVAAAPRPARRDPTGAA</sequence>
<comment type="caution">
    <text evidence="2">The sequence shown here is derived from an EMBL/GenBank/DDBJ whole genome shotgun (WGS) entry which is preliminary data.</text>
</comment>
<feature type="region of interest" description="Disordered" evidence="1">
    <location>
        <begin position="38"/>
        <end position="67"/>
    </location>
</feature>